<feature type="transmembrane region" description="Helical" evidence="1">
    <location>
        <begin position="51"/>
        <end position="71"/>
    </location>
</feature>
<accession>A0A8J6PT72</accession>
<protein>
    <submittedName>
        <fullName evidence="2">Uncharacterized protein</fullName>
    </submittedName>
</protein>
<evidence type="ECO:0000313" key="3">
    <source>
        <dbReference type="Proteomes" id="UP000621516"/>
    </source>
</evidence>
<keyword evidence="1" id="KW-0472">Membrane</keyword>
<evidence type="ECO:0000313" key="2">
    <source>
        <dbReference type="EMBL" id="MBD0822661.1"/>
    </source>
</evidence>
<reference evidence="2 3" key="1">
    <citation type="journal article" date="2018" name="J. Microbiol.">
        <title>Aestuariibaculum marinum sp. nov., a marine bacterium isolated from seawater in South Korea.</title>
        <authorList>
            <person name="Choi J."/>
            <person name="Lee D."/>
            <person name="Jang J.H."/>
            <person name="Cha S."/>
            <person name="Seo T."/>
        </authorList>
    </citation>
    <scope>NUCLEOTIDE SEQUENCE [LARGE SCALE GENOMIC DNA]</scope>
    <source>
        <strain evidence="2 3">IP7</strain>
    </source>
</reference>
<proteinExistence type="predicted"/>
<dbReference type="Proteomes" id="UP000621516">
    <property type="component" value="Unassembled WGS sequence"/>
</dbReference>
<evidence type="ECO:0000256" key="1">
    <source>
        <dbReference type="SAM" id="Phobius"/>
    </source>
</evidence>
<dbReference type="EMBL" id="JACVXD010000001">
    <property type="protein sequence ID" value="MBD0822661.1"/>
    <property type="molecule type" value="Genomic_DNA"/>
</dbReference>
<comment type="caution">
    <text evidence="2">The sequence shown here is derived from an EMBL/GenBank/DDBJ whole genome shotgun (WGS) entry which is preliminary data.</text>
</comment>
<keyword evidence="3" id="KW-1185">Reference proteome</keyword>
<keyword evidence="1" id="KW-1133">Transmembrane helix</keyword>
<dbReference type="RefSeq" id="WP_188221977.1">
    <property type="nucleotide sequence ID" value="NZ_JACVXD010000001.1"/>
</dbReference>
<keyword evidence="1" id="KW-0812">Transmembrane</keyword>
<name>A0A8J6PT72_9FLAO</name>
<dbReference type="AlphaFoldDB" id="A0A8J6PT72"/>
<feature type="transmembrane region" description="Helical" evidence="1">
    <location>
        <begin position="12"/>
        <end position="31"/>
    </location>
</feature>
<gene>
    <name evidence="2" type="ORF">ICJ85_01390</name>
</gene>
<organism evidence="2 3">
    <name type="scientific">Aestuariibaculum marinum</name>
    <dbReference type="NCBI Taxonomy" id="2683592"/>
    <lineage>
        <taxon>Bacteria</taxon>
        <taxon>Pseudomonadati</taxon>
        <taxon>Bacteroidota</taxon>
        <taxon>Flavobacteriia</taxon>
        <taxon>Flavobacteriales</taxon>
        <taxon>Flavobacteriaceae</taxon>
    </lineage>
</organism>
<sequence>MTKILNQITSYRNWIGKLILWVLGLVMVISQNWGMILKGFLLTEKEIHLDIAIYMVINSFGLLFIVGGIYLNKFLDKFTNSKTPNEP</sequence>